<keyword evidence="3" id="KW-0067">ATP-binding</keyword>
<dbReference type="Pfam" id="PF13581">
    <property type="entry name" value="HATPase_c_2"/>
    <property type="match status" value="1"/>
</dbReference>
<dbReference type="Proteomes" id="UP000319103">
    <property type="component" value="Unassembled WGS sequence"/>
</dbReference>
<keyword evidence="1" id="KW-0808">Transferase</keyword>
<evidence type="ECO:0000256" key="1">
    <source>
        <dbReference type="ARBA" id="ARBA00022527"/>
    </source>
</evidence>
<comment type="caution">
    <text evidence="3">The sequence shown here is derived from an EMBL/GenBank/DDBJ whole genome shotgun (WGS) entry which is preliminary data.</text>
</comment>
<organism evidence="3 4">
    <name type="scientific">Kitasatospora acidiphila</name>
    <dbReference type="NCBI Taxonomy" id="2567942"/>
    <lineage>
        <taxon>Bacteria</taxon>
        <taxon>Bacillati</taxon>
        <taxon>Actinomycetota</taxon>
        <taxon>Actinomycetes</taxon>
        <taxon>Kitasatosporales</taxon>
        <taxon>Streptomycetaceae</taxon>
        <taxon>Kitasatospora</taxon>
    </lineage>
</organism>
<dbReference type="InterPro" id="IPR050267">
    <property type="entry name" value="Anti-sigma-factor_SerPK"/>
</dbReference>
<accession>A0A540W6C8</accession>
<name>A0A540W6C8_9ACTN</name>
<keyword evidence="1" id="KW-0418">Kinase</keyword>
<keyword evidence="1" id="KW-0723">Serine/threonine-protein kinase</keyword>
<gene>
    <name evidence="3" type="ORF">E6W39_23070</name>
</gene>
<dbReference type="GO" id="GO:0004674">
    <property type="term" value="F:protein serine/threonine kinase activity"/>
    <property type="evidence" value="ECO:0007669"/>
    <property type="project" value="UniProtKB-KW"/>
</dbReference>
<dbReference type="CDD" id="cd16936">
    <property type="entry name" value="HATPase_RsbW-like"/>
    <property type="match status" value="1"/>
</dbReference>
<keyword evidence="4" id="KW-1185">Reference proteome</keyword>
<protein>
    <submittedName>
        <fullName evidence="3">ATP-binding protein</fullName>
    </submittedName>
</protein>
<dbReference type="OrthoDB" id="4166172at2"/>
<dbReference type="GO" id="GO:0005524">
    <property type="term" value="F:ATP binding"/>
    <property type="evidence" value="ECO:0007669"/>
    <property type="project" value="UniProtKB-KW"/>
</dbReference>
<reference evidence="3 4" key="1">
    <citation type="submission" date="2019-06" db="EMBL/GenBank/DDBJ databases">
        <title>Description of Kitasatospora acidophila sp. nov. isolated from pine grove soil, and reclassification of Streptomyces novaecaesareae to Kitasatospora novaeceasareae comb. nov.</title>
        <authorList>
            <person name="Kim M.J."/>
        </authorList>
    </citation>
    <scope>NUCLEOTIDE SEQUENCE [LARGE SCALE GENOMIC DNA]</scope>
    <source>
        <strain evidence="3 4">MMS16-CNU292</strain>
    </source>
</reference>
<dbReference type="InterPro" id="IPR003594">
    <property type="entry name" value="HATPase_dom"/>
</dbReference>
<dbReference type="SUPFAM" id="SSF55874">
    <property type="entry name" value="ATPase domain of HSP90 chaperone/DNA topoisomerase II/histidine kinase"/>
    <property type="match status" value="1"/>
</dbReference>
<dbReference type="PANTHER" id="PTHR35526">
    <property type="entry name" value="ANTI-SIGMA-F FACTOR RSBW-RELATED"/>
    <property type="match status" value="1"/>
</dbReference>
<evidence type="ECO:0000313" key="4">
    <source>
        <dbReference type="Proteomes" id="UP000319103"/>
    </source>
</evidence>
<dbReference type="AlphaFoldDB" id="A0A540W6C8"/>
<feature type="domain" description="Histidine kinase/HSP90-like ATPase" evidence="2">
    <location>
        <begin position="46"/>
        <end position="151"/>
    </location>
</feature>
<dbReference type="Gene3D" id="3.30.565.10">
    <property type="entry name" value="Histidine kinase-like ATPase, C-terminal domain"/>
    <property type="match status" value="1"/>
</dbReference>
<evidence type="ECO:0000313" key="3">
    <source>
        <dbReference type="EMBL" id="TQF04582.1"/>
    </source>
</evidence>
<evidence type="ECO:0000259" key="2">
    <source>
        <dbReference type="Pfam" id="PF13581"/>
    </source>
</evidence>
<dbReference type="PANTHER" id="PTHR35526:SF3">
    <property type="entry name" value="ANTI-SIGMA-F FACTOR RSBW"/>
    <property type="match status" value="1"/>
</dbReference>
<proteinExistence type="predicted"/>
<dbReference type="InterPro" id="IPR036890">
    <property type="entry name" value="HATPase_C_sf"/>
</dbReference>
<keyword evidence="3" id="KW-0547">Nucleotide-binding</keyword>
<sequence length="185" mass="20181">MARRRRARAAHRHLRRPAAGRVMTDDDVLGAAWPLTPFDGAVGFARRLVIATLRLWGFELGDRADDVALLVSELLTNAFTHSNGQLVTLGLYASRSERALTLDVLDGSSAQPELRAAADDAEHGRGLFIVDYLTDGCWTSQATEHGKRVLATLTLAAQPSAAQRQQLRQRIQAARPLPLVFSSST</sequence>
<dbReference type="EMBL" id="VIGB01000003">
    <property type="protein sequence ID" value="TQF04582.1"/>
    <property type="molecule type" value="Genomic_DNA"/>
</dbReference>